<dbReference type="GO" id="GO:0006357">
    <property type="term" value="P:regulation of transcription by RNA polymerase II"/>
    <property type="evidence" value="ECO:0007669"/>
    <property type="project" value="TreeGrafter"/>
</dbReference>
<protein>
    <submittedName>
        <fullName evidence="2">Transcription factor Adf-1</fullName>
    </submittedName>
</protein>
<dbReference type="PANTHER" id="PTHR12243:SF60">
    <property type="entry name" value="SI:CH211-15D5.12-RELATED"/>
    <property type="match status" value="1"/>
</dbReference>
<accession>A0A034WLY9</accession>
<dbReference type="PANTHER" id="PTHR12243">
    <property type="entry name" value="MADF DOMAIN TRANSCRIPTION FACTOR"/>
    <property type="match status" value="1"/>
</dbReference>
<reference evidence="2" key="1">
    <citation type="journal article" date="2014" name="BMC Genomics">
        <title>Characterizing the developmental transcriptome of the oriental fruit fly, Bactrocera dorsalis (Diptera: Tephritidae) through comparative genomic analysis with Drosophila melanogaster utilizing modENCODE datasets.</title>
        <authorList>
            <person name="Geib S.M."/>
            <person name="Calla B."/>
            <person name="Hall B."/>
            <person name="Hou S."/>
            <person name="Manoukis N.C."/>
        </authorList>
    </citation>
    <scope>NUCLEOTIDE SEQUENCE</scope>
    <source>
        <strain evidence="2">Punador</strain>
    </source>
</reference>
<dbReference type="InterPro" id="IPR039353">
    <property type="entry name" value="TF_Adf1"/>
</dbReference>
<evidence type="ECO:0000259" key="1">
    <source>
        <dbReference type="PROSITE" id="PS51029"/>
    </source>
</evidence>
<dbReference type="OrthoDB" id="6147983at2759"/>
<feature type="domain" description="MADF" evidence="1">
    <location>
        <begin position="5"/>
        <end position="90"/>
    </location>
</feature>
<dbReference type="SMART" id="SM00595">
    <property type="entry name" value="MADF"/>
    <property type="match status" value="1"/>
</dbReference>
<dbReference type="AlphaFoldDB" id="A0A034WLY9"/>
<dbReference type="EMBL" id="GAKP01002361">
    <property type="protein sequence ID" value="JAC56591.1"/>
    <property type="molecule type" value="Transcribed_RNA"/>
</dbReference>
<proteinExistence type="predicted"/>
<dbReference type="GO" id="GO:0005667">
    <property type="term" value="C:transcription regulator complex"/>
    <property type="evidence" value="ECO:0007669"/>
    <property type="project" value="TreeGrafter"/>
</dbReference>
<name>A0A034WLY9_BACDO</name>
<dbReference type="GO" id="GO:0005634">
    <property type="term" value="C:nucleus"/>
    <property type="evidence" value="ECO:0007669"/>
    <property type="project" value="TreeGrafter"/>
</dbReference>
<dbReference type="InterPro" id="IPR006578">
    <property type="entry name" value="MADF-dom"/>
</dbReference>
<organism evidence="2">
    <name type="scientific">Bactrocera dorsalis</name>
    <name type="common">Oriental fruit fly</name>
    <name type="synonym">Dacus dorsalis</name>
    <dbReference type="NCBI Taxonomy" id="27457"/>
    <lineage>
        <taxon>Eukaryota</taxon>
        <taxon>Metazoa</taxon>
        <taxon>Ecdysozoa</taxon>
        <taxon>Arthropoda</taxon>
        <taxon>Hexapoda</taxon>
        <taxon>Insecta</taxon>
        <taxon>Pterygota</taxon>
        <taxon>Neoptera</taxon>
        <taxon>Endopterygota</taxon>
        <taxon>Diptera</taxon>
        <taxon>Brachycera</taxon>
        <taxon>Muscomorpha</taxon>
        <taxon>Tephritoidea</taxon>
        <taxon>Tephritidae</taxon>
        <taxon>Bactrocera</taxon>
        <taxon>Bactrocera</taxon>
    </lineage>
</organism>
<dbReference type="PROSITE" id="PS51029">
    <property type="entry name" value="MADF"/>
    <property type="match status" value="1"/>
</dbReference>
<evidence type="ECO:0000313" key="2">
    <source>
        <dbReference type="EMBL" id="JAC56591.1"/>
    </source>
</evidence>
<gene>
    <name evidence="2" type="primary">ADF1</name>
</gene>
<sequence>MFEENLINAVRKYPCLYDKNNKTSDKTQQIIKRCWNNVSAETGEPVERCQSRWRSLRDRFVRENRNYVERNQHSMWIFMESLEFLRDFIDTRRKKLKLSLEENSQDMLQTKEEENHDESLCSNSNNDFDEGISNYSLKRSCEESLDFELEDFAAVEVQTQSNLPHNEALIETPINEPSISQSFKKSIRSRTRTRDAEAKFDMLVGTLNEYIKCSINDRKKRKHEDFFGLLNTYLSKLPEKEQDNIKADILIMVLSKTRQT</sequence>
<dbReference type="Pfam" id="PF10545">
    <property type="entry name" value="MADF_DNA_bdg"/>
    <property type="match status" value="1"/>
</dbReference>